<keyword evidence="5 8" id="KW-1133">Transmembrane helix</keyword>
<dbReference type="InterPro" id="IPR025857">
    <property type="entry name" value="MacB_PCD"/>
</dbReference>
<dbReference type="InterPro" id="IPR003838">
    <property type="entry name" value="ABC3_permease_C"/>
</dbReference>
<name>A0A6N7LT91_9GAMM</name>
<keyword evidence="3" id="KW-1003">Cell membrane</keyword>
<dbReference type="PANTHER" id="PTHR30489">
    <property type="entry name" value="LIPOPROTEIN-RELEASING SYSTEM TRANSMEMBRANE PROTEIN LOLE"/>
    <property type="match status" value="1"/>
</dbReference>
<evidence type="ECO:0000259" key="10">
    <source>
        <dbReference type="Pfam" id="PF12704"/>
    </source>
</evidence>
<organism evidence="11 12">
    <name type="scientific">Alcanivorax sediminis</name>
    <dbReference type="NCBI Taxonomy" id="2663008"/>
    <lineage>
        <taxon>Bacteria</taxon>
        <taxon>Pseudomonadati</taxon>
        <taxon>Pseudomonadota</taxon>
        <taxon>Gammaproteobacteria</taxon>
        <taxon>Oceanospirillales</taxon>
        <taxon>Alcanivoracaceae</taxon>
        <taxon>Alcanivorax</taxon>
    </lineage>
</organism>
<feature type="transmembrane region" description="Helical" evidence="8">
    <location>
        <begin position="342"/>
        <end position="366"/>
    </location>
</feature>
<comment type="similarity">
    <text evidence="2">Belongs to the ABC-4 integral membrane protein family. LolC/E subfamily.</text>
</comment>
<evidence type="ECO:0000259" key="9">
    <source>
        <dbReference type="Pfam" id="PF02687"/>
    </source>
</evidence>
<dbReference type="PANTHER" id="PTHR30489:SF0">
    <property type="entry name" value="LIPOPROTEIN-RELEASING SYSTEM TRANSMEMBRANE PROTEIN LOLE"/>
    <property type="match status" value="1"/>
</dbReference>
<feature type="transmembrane region" description="Helical" evidence="8">
    <location>
        <begin position="408"/>
        <end position="426"/>
    </location>
</feature>
<dbReference type="InterPro" id="IPR051447">
    <property type="entry name" value="Lipoprotein-release_system"/>
</dbReference>
<dbReference type="EMBL" id="WIRE01000001">
    <property type="protein sequence ID" value="MQX53543.1"/>
    <property type="molecule type" value="Genomic_DNA"/>
</dbReference>
<evidence type="ECO:0000313" key="12">
    <source>
        <dbReference type="Proteomes" id="UP000469421"/>
    </source>
</evidence>
<dbReference type="Pfam" id="PF12704">
    <property type="entry name" value="MacB_PCD"/>
    <property type="match status" value="1"/>
</dbReference>
<evidence type="ECO:0000313" key="11">
    <source>
        <dbReference type="EMBL" id="MQX53543.1"/>
    </source>
</evidence>
<feature type="domain" description="MacB-like periplasmic core" evidence="10">
    <location>
        <begin position="34"/>
        <end position="255"/>
    </location>
</feature>
<evidence type="ECO:0000256" key="7">
    <source>
        <dbReference type="SAM" id="Coils"/>
    </source>
</evidence>
<feature type="coiled-coil region" evidence="7">
    <location>
        <begin position="241"/>
        <end position="268"/>
    </location>
</feature>
<proteinExistence type="inferred from homology"/>
<feature type="transmembrane region" description="Helical" evidence="8">
    <location>
        <begin position="300"/>
        <end position="321"/>
    </location>
</feature>
<evidence type="ECO:0000256" key="4">
    <source>
        <dbReference type="ARBA" id="ARBA00022692"/>
    </source>
</evidence>
<keyword evidence="12" id="KW-1185">Reference proteome</keyword>
<dbReference type="AlphaFoldDB" id="A0A6N7LT91"/>
<evidence type="ECO:0000256" key="5">
    <source>
        <dbReference type="ARBA" id="ARBA00022989"/>
    </source>
</evidence>
<comment type="subcellular location">
    <subcellularLocation>
        <location evidence="1">Cell membrane</location>
        <topology evidence="1">Multi-pass membrane protein</topology>
    </subcellularLocation>
</comment>
<protein>
    <submittedName>
        <fullName evidence="11">FtsX-like permease family protein</fullName>
    </submittedName>
</protein>
<gene>
    <name evidence="11" type="ORF">GFN93_09805</name>
</gene>
<dbReference type="GO" id="GO:0044874">
    <property type="term" value="P:lipoprotein localization to outer membrane"/>
    <property type="evidence" value="ECO:0007669"/>
    <property type="project" value="TreeGrafter"/>
</dbReference>
<sequence>MSRLSHRSQDLSGSRLRIFLFMAWRNLWRYPVRSLLTVCALSGGLAMVIFNASLMTGMTRQMVVYATEVSTGHIQVHRQAFADDQDLYATLPWPWLEDIEADFPNLKVAPRLYAAGLASTADTSTGVMIRGVDAERELAVTRMLRQVRQGEVDLGIIDQTPQGIARYGIAVGTQLARNMRIAPGDELVLVTQAADGSIGNALFVVTAVLTPMELNFDRMGVVMSREAYQQLMFLEDGFHELAILMDNLDQLETTRLALQARLTELAKQNPLDEWGGPIEVRTWKELNPAVSEMLAVSSSMTLIIGLIIVALASLGMLNTMLMAVHERTREFGILMAIGMKKVWILVMVLLEALCLSLLSAVIGALLGSWLGLRMEETGIDFSDMMPDGYDWGGLIFEPVMKGYLEPTHVLYASVMMIIVALLASLIPSWRSIRLKPVEAMR</sequence>
<evidence type="ECO:0000256" key="1">
    <source>
        <dbReference type="ARBA" id="ARBA00004651"/>
    </source>
</evidence>
<dbReference type="Proteomes" id="UP000469421">
    <property type="component" value="Unassembled WGS sequence"/>
</dbReference>
<dbReference type="GO" id="GO:0098797">
    <property type="term" value="C:plasma membrane protein complex"/>
    <property type="evidence" value="ECO:0007669"/>
    <property type="project" value="TreeGrafter"/>
</dbReference>
<keyword evidence="4 8" id="KW-0812">Transmembrane</keyword>
<reference evidence="11 12" key="1">
    <citation type="submission" date="2019-10" db="EMBL/GenBank/DDBJ databases">
        <title>Alcanivorax sp.PA15-N-34 draft genome sequence.</title>
        <authorList>
            <person name="Liao X."/>
            <person name="Shao Z."/>
        </authorList>
    </citation>
    <scope>NUCLEOTIDE SEQUENCE [LARGE SCALE GENOMIC DNA]</scope>
    <source>
        <strain evidence="11 12">PA15-N-34</strain>
    </source>
</reference>
<accession>A0A6N7LT91</accession>
<evidence type="ECO:0000256" key="3">
    <source>
        <dbReference type="ARBA" id="ARBA00022475"/>
    </source>
</evidence>
<dbReference type="Pfam" id="PF02687">
    <property type="entry name" value="FtsX"/>
    <property type="match status" value="1"/>
</dbReference>
<evidence type="ECO:0000256" key="6">
    <source>
        <dbReference type="ARBA" id="ARBA00023136"/>
    </source>
</evidence>
<keyword evidence="6 8" id="KW-0472">Membrane</keyword>
<dbReference type="RefSeq" id="WP_153500923.1">
    <property type="nucleotide sequence ID" value="NZ_WIRE01000001.1"/>
</dbReference>
<evidence type="ECO:0000256" key="2">
    <source>
        <dbReference type="ARBA" id="ARBA00005236"/>
    </source>
</evidence>
<feature type="domain" description="ABC3 transporter permease C-terminal" evidence="9">
    <location>
        <begin position="303"/>
        <end position="436"/>
    </location>
</feature>
<keyword evidence="7" id="KW-0175">Coiled coil</keyword>
<evidence type="ECO:0000256" key="8">
    <source>
        <dbReference type="SAM" id="Phobius"/>
    </source>
</evidence>
<comment type="caution">
    <text evidence="11">The sequence shown here is derived from an EMBL/GenBank/DDBJ whole genome shotgun (WGS) entry which is preliminary data.</text>
</comment>